<dbReference type="AlphaFoldDB" id="D4ZHA7"/>
<dbReference type="KEGG" id="svo:SVI_1085"/>
<organism evidence="1 2">
    <name type="scientific">Shewanella violacea (strain JCM 10179 / CIP 106290 / LMG 19151 / DSS12)</name>
    <dbReference type="NCBI Taxonomy" id="637905"/>
    <lineage>
        <taxon>Bacteria</taxon>
        <taxon>Pseudomonadati</taxon>
        <taxon>Pseudomonadota</taxon>
        <taxon>Gammaproteobacteria</taxon>
        <taxon>Alteromonadales</taxon>
        <taxon>Shewanellaceae</taxon>
        <taxon>Shewanella</taxon>
    </lineage>
</organism>
<reference evidence="2" key="1">
    <citation type="journal article" date="2010" name="Mol. Biosyst.">
        <title>Complete genome sequence and comparative analysis of Shewanella violacea, a psychrophilic and piezophilic bacterium from deep sea floor sediments.</title>
        <authorList>
            <person name="Aono E."/>
            <person name="Baba T."/>
            <person name="Ara T."/>
            <person name="Nishi T."/>
            <person name="Nakamichi T."/>
            <person name="Inamoto E."/>
            <person name="Toyonaga H."/>
            <person name="Hasegawa M."/>
            <person name="Takai Y."/>
            <person name="Okumura Y."/>
            <person name="Baba M."/>
            <person name="Tomita M."/>
            <person name="Kato C."/>
            <person name="Oshima T."/>
            <person name="Nakasone K."/>
            <person name="Mori H."/>
        </authorList>
    </citation>
    <scope>NUCLEOTIDE SEQUENCE [LARGE SCALE GENOMIC DNA]</scope>
    <source>
        <strain evidence="2">JCM 10179 / CIP 106290 / LMG 19151 / DSS12</strain>
    </source>
</reference>
<proteinExistence type="predicted"/>
<name>D4ZHA7_SHEVD</name>
<gene>
    <name evidence="1" type="ordered locus">SVI_1085</name>
</gene>
<protein>
    <submittedName>
        <fullName evidence="1">Uncharacterized protein</fullName>
    </submittedName>
</protein>
<sequence>MESLDFYSGFSALWLSLFLSRFYMGNSLGITNA</sequence>
<dbReference type="Proteomes" id="UP000002350">
    <property type="component" value="Chromosome"/>
</dbReference>
<accession>D4ZHA7</accession>
<keyword evidence="2" id="KW-1185">Reference proteome</keyword>
<evidence type="ECO:0000313" key="1">
    <source>
        <dbReference type="EMBL" id="BAJ01056.1"/>
    </source>
</evidence>
<dbReference type="EMBL" id="AP011177">
    <property type="protein sequence ID" value="BAJ01056.1"/>
    <property type="molecule type" value="Genomic_DNA"/>
</dbReference>
<dbReference type="HOGENOM" id="CLU_3383766_0_0_6"/>
<evidence type="ECO:0000313" key="2">
    <source>
        <dbReference type="Proteomes" id="UP000002350"/>
    </source>
</evidence>